<gene>
    <name evidence="1" type="ORF">ANN_07735</name>
</gene>
<proteinExistence type="predicted"/>
<accession>A0ABQ8T107</accession>
<evidence type="ECO:0000313" key="1">
    <source>
        <dbReference type="EMBL" id="KAJ4439607.1"/>
    </source>
</evidence>
<dbReference type="Proteomes" id="UP001148838">
    <property type="component" value="Unassembled WGS sequence"/>
</dbReference>
<name>A0ABQ8T107_PERAM</name>
<evidence type="ECO:0008006" key="3">
    <source>
        <dbReference type="Google" id="ProtNLM"/>
    </source>
</evidence>
<keyword evidence="2" id="KW-1185">Reference proteome</keyword>
<protein>
    <recommendedName>
        <fullName evidence="3">Reverse transcriptase domain-containing protein</fullName>
    </recommendedName>
</protein>
<sequence length="155" mass="18430">MPFQRHNVEEWSRLDRLTGMLEHARVETGHWAANTSNSSHKYGKLLENKWEYKSTQGPWTVRRYHSHDSDRQSTDLDGHNRIQQLFVDFEKGYDSIKREVLYNILTEFSIPSIKLVRLIKMCLSEMYSRVRIGQFLSDAFPIRAKAWRCTITFTF</sequence>
<organism evidence="1 2">
    <name type="scientific">Periplaneta americana</name>
    <name type="common">American cockroach</name>
    <name type="synonym">Blatta americana</name>
    <dbReference type="NCBI Taxonomy" id="6978"/>
    <lineage>
        <taxon>Eukaryota</taxon>
        <taxon>Metazoa</taxon>
        <taxon>Ecdysozoa</taxon>
        <taxon>Arthropoda</taxon>
        <taxon>Hexapoda</taxon>
        <taxon>Insecta</taxon>
        <taxon>Pterygota</taxon>
        <taxon>Neoptera</taxon>
        <taxon>Polyneoptera</taxon>
        <taxon>Dictyoptera</taxon>
        <taxon>Blattodea</taxon>
        <taxon>Blattoidea</taxon>
        <taxon>Blattidae</taxon>
        <taxon>Blattinae</taxon>
        <taxon>Periplaneta</taxon>
    </lineage>
</organism>
<reference evidence="1 2" key="1">
    <citation type="journal article" date="2022" name="Allergy">
        <title>Genome assembly and annotation of Periplaneta americana reveal a comprehensive cockroach allergen profile.</title>
        <authorList>
            <person name="Wang L."/>
            <person name="Xiong Q."/>
            <person name="Saelim N."/>
            <person name="Wang L."/>
            <person name="Nong W."/>
            <person name="Wan A.T."/>
            <person name="Shi M."/>
            <person name="Liu X."/>
            <person name="Cao Q."/>
            <person name="Hui J.H.L."/>
            <person name="Sookrung N."/>
            <person name="Leung T.F."/>
            <person name="Tungtrongchitr A."/>
            <person name="Tsui S.K.W."/>
        </authorList>
    </citation>
    <scope>NUCLEOTIDE SEQUENCE [LARGE SCALE GENOMIC DNA]</scope>
    <source>
        <strain evidence="1">PWHHKU_190912</strain>
    </source>
</reference>
<comment type="caution">
    <text evidence="1">The sequence shown here is derived from an EMBL/GenBank/DDBJ whole genome shotgun (WGS) entry which is preliminary data.</text>
</comment>
<dbReference type="EMBL" id="JAJSOF020000017">
    <property type="protein sequence ID" value="KAJ4439607.1"/>
    <property type="molecule type" value="Genomic_DNA"/>
</dbReference>
<evidence type="ECO:0000313" key="2">
    <source>
        <dbReference type="Proteomes" id="UP001148838"/>
    </source>
</evidence>